<keyword evidence="4 8" id="KW-0812">Transmembrane</keyword>
<dbReference type="Pfam" id="PF07690">
    <property type="entry name" value="MFS_1"/>
    <property type="match status" value="1"/>
</dbReference>
<dbReference type="InterPro" id="IPR036259">
    <property type="entry name" value="MFS_trans_sf"/>
</dbReference>
<keyword evidence="2" id="KW-0813">Transport</keyword>
<dbReference type="InterPro" id="IPR020846">
    <property type="entry name" value="MFS_dom"/>
</dbReference>
<dbReference type="Gene3D" id="1.20.1250.20">
    <property type="entry name" value="MFS general substrate transporter like domains"/>
    <property type="match status" value="1"/>
</dbReference>
<dbReference type="EMBL" id="RDBM01000037">
    <property type="protein sequence ID" value="TXS24887.1"/>
    <property type="molecule type" value="Genomic_DNA"/>
</dbReference>
<keyword evidence="3" id="KW-1003">Cell membrane</keyword>
<comment type="caution">
    <text evidence="10">The sequence shown here is derived from an EMBL/GenBank/DDBJ whole genome shotgun (WGS) entry which is preliminary data.</text>
</comment>
<sequence>MGMLRGVPRTVRLLAFGAFLNAVVSFTFVYLFVYLTGPRGLSVAQAGVISGIGGIGLVAGNFTGGWFGDRYGHRRALLTGACVSGAALITLPVLPLAALYAVLPLAQYASGAVRSANAALVAVSVPEGERRQSFALTRFASNGGFTVGPPLGAMIAAATSYDWLFLADGLGTLLFAGYAAAVLPSRGTAHTRPAHDPDAPGLWRELRARPAVLVLLAAIVCVDLVYRQQYSTLPVFLADHGHGTQFYGWLIAVNGGVILCLELPVTHALRRRAPLTVVGTGLLLVGLGYAVLIPGAGALFAVAMMVALTSGEILYKTTATAYVADQAPAHAQGRFQSLYAGASINGQVLAPPLGGALYTAAPALLWPLGAALACGAGVAVLAARRLREPTTGLRVTGGPEGERPVPSAPPKGHAQPAPSVPPGGRVQPASSAPPGGHAPAPETGSPAKGSAG</sequence>
<keyword evidence="6 8" id="KW-0472">Membrane</keyword>
<feature type="region of interest" description="Disordered" evidence="7">
    <location>
        <begin position="391"/>
        <end position="452"/>
    </location>
</feature>
<protein>
    <submittedName>
        <fullName evidence="10">MFS transporter</fullName>
    </submittedName>
</protein>
<feature type="domain" description="Major facilitator superfamily (MFS) profile" evidence="9">
    <location>
        <begin position="10"/>
        <end position="387"/>
    </location>
</feature>
<evidence type="ECO:0000256" key="6">
    <source>
        <dbReference type="ARBA" id="ARBA00023136"/>
    </source>
</evidence>
<feature type="transmembrane region" description="Helical" evidence="8">
    <location>
        <begin position="246"/>
        <end position="265"/>
    </location>
</feature>
<comment type="subcellular location">
    <subcellularLocation>
        <location evidence="1">Cell membrane</location>
        <topology evidence="1">Multi-pass membrane protein</topology>
    </subcellularLocation>
</comment>
<feature type="compositionally biased region" description="Low complexity" evidence="7">
    <location>
        <begin position="428"/>
        <end position="441"/>
    </location>
</feature>
<dbReference type="AlphaFoldDB" id="A0A652KMH1"/>
<proteinExistence type="predicted"/>
<evidence type="ECO:0000256" key="4">
    <source>
        <dbReference type="ARBA" id="ARBA00022692"/>
    </source>
</evidence>
<evidence type="ECO:0000256" key="2">
    <source>
        <dbReference type="ARBA" id="ARBA00022448"/>
    </source>
</evidence>
<evidence type="ECO:0000256" key="7">
    <source>
        <dbReference type="SAM" id="MobiDB-lite"/>
    </source>
</evidence>
<dbReference type="GO" id="GO:0022857">
    <property type="term" value="F:transmembrane transporter activity"/>
    <property type="evidence" value="ECO:0007669"/>
    <property type="project" value="InterPro"/>
</dbReference>
<keyword evidence="5 8" id="KW-1133">Transmembrane helix</keyword>
<dbReference type="InterPro" id="IPR050171">
    <property type="entry name" value="MFS_Transporters"/>
</dbReference>
<dbReference type="PROSITE" id="PS50850">
    <property type="entry name" value="MFS"/>
    <property type="match status" value="1"/>
</dbReference>
<organism evidence="10">
    <name type="scientific">Streptomyces sp. gb1(2016)</name>
    <dbReference type="NCBI Taxonomy" id="1828321"/>
    <lineage>
        <taxon>Bacteria</taxon>
        <taxon>Bacillati</taxon>
        <taxon>Actinomycetota</taxon>
        <taxon>Actinomycetes</taxon>
        <taxon>Kitasatosporales</taxon>
        <taxon>Streptomycetaceae</taxon>
        <taxon>Streptomyces</taxon>
    </lineage>
</organism>
<dbReference type="InterPro" id="IPR011701">
    <property type="entry name" value="MFS"/>
</dbReference>
<evidence type="ECO:0000256" key="5">
    <source>
        <dbReference type="ARBA" id="ARBA00022989"/>
    </source>
</evidence>
<feature type="transmembrane region" description="Helical" evidence="8">
    <location>
        <begin position="206"/>
        <end position="226"/>
    </location>
</feature>
<gene>
    <name evidence="10" type="ORF">EAO74_31505</name>
</gene>
<dbReference type="PANTHER" id="PTHR23517">
    <property type="entry name" value="RESISTANCE PROTEIN MDTM, PUTATIVE-RELATED-RELATED"/>
    <property type="match status" value="1"/>
</dbReference>
<dbReference type="PANTHER" id="PTHR23517:SF2">
    <property type="entry name" value="MULTIDRUG RESISTANCE PROTEIN MDTH"/>
    <property type="match status" value="1"/>
</dbReference>
<feature type="transmembrane region" description="Helical" evidence="8">
    <location>
        <begin position="363"/>
        <end position="383"/>
    </location>
</feature>
<evidence type="ECO:0000259" key="9">
    <source>
        <dbReference type="PROSITE" id="PS50850"/>
    </source>
</evidence>
<feature type="transmembrane region" description="Helical" evidence="8">
    <location>
        <begin position="12"/>
        <end position="35"/>
    </location>
</feature>
<dbReference type="RefSeq" id="WP_147985402.1">
    <property type="nucleotide sequence ID" value="NZ_RDBM01000037.1"/>
</dbReference>
<evidence type="ECO:0000256" key="1">
    <source>
        <dbReference type="ARBA" id="ARBA00004651"/>
    </source>
</evidence>
<feature type="transmembrane region" description="Helical" evidence="8">
    <location>
        <begin position="76"/>
        <end position="103"/>
    </location>
</feature>
<dbReference type="GO" id="GO:0005886">
    <property type="term" value="C:plasma membrane"/>
    <property type="evidence" value="ECO:0007669"/>
    <property type="project" value="UniProtKB-SubCell"/>
</dbReference>
<evidence type="ECO:0000256" key="3">
    <source>
        <dbReference type="ARBA" id="ARBA00022475"/>
    </source>
</evidence>
<evidence type="ECO:0000313" key="10">
    <source>
        <dbReference type="EMBL" id="TXS24887.1"/>
    </source>
</evidence>
<feature type="transmembrane region" description="Helical" evidence="8">
    <location>
        <begin position="163"/>
        <end position="185"/>
    </location>
</feature>
<evidence type="ECO:0000256" key="8">
    <source>
        <dbReference type="SAM" id="Phobius"/>
    </source>
</evidence>
<dbReference type="SUPFAM" id="SSF103473">
    <property type="entry name" value="MFS general substrate transporter"/>
    <property type="match status" value="1"/>
</dbReference>
<feature type="transmembrane region" description="Helical" evidence="8">
    <location>
        <begin position="41"/>
        <end position="64"/>
    </location>
</feature>
<reference evidence="10" key="1">
    <citation type="submission" date="2018-10" db="EMBL/GenBank/DDBJ databases">
        <authorList>
            <person name="Hariharan J."/>
            <person name="Choudoir M.J."/>
            <person name="Diebold P."/>
            <person name="Panke-Buisse K."/>
            <person name="Campbell A.N."/>
            <person name="Buckley D.H."/>
        </authorList>
    </citation>
    <scope>NUCLEOTIDE SEQUENCE</scope>
    <source>
        <strain evidence="10">Gb1</strain>
    </source>
</reference>
<name>A0A652KMH1_9ACTN</name>
<feature type="transmembrane region" description="Helical" evidence="8">
    <location>
        <begin position="277"/>
        <end position="308"/>
    </location>
</feature>
<accession>A0A652KMH1</accession>